<dbReference type="EMBL" id="AACZ04066011">
    <property type="status" value="NOT_ANNOTATED_CDS"/>
    <property type="molecule type" value="Genomic_DNA"/>
</dbReference>
<dbReference type="Proteomes" id="UP000002277">
    <property type="component" value="Chromosome 22"/>
</dbReference>
<reference evidence="4 5" key="1">
    <citation type="journal article" date="2004" name="Nature">
        <title>DNA sequence and comparative analysis of chimpanzee chromosome 22.</title>
        <authorList>
            <person name="Watanabe H."/>
            <person name="Fujiyama A."/>
            <person name="Hattori M."/>
            <person name="Taylor T.D."/>
            <person name="Toyoda A."/>
            <person name="Kuroki Y."/>
            <person name="Noguchi H."/>
            <person name="BenKahla A."/>
            <person name="Lehrach H."/>
            <person name="Sudbrak R."/>
            <person name="Kube M."/>
            <person name="Taenzer S."/>
            <person name="Galgoczy P."/>
            <person name="Platzer M."/>
            <person name="Scharfe M."/>
            <person name="Nordsiek G."/>
            <person name="Bloecker H."/>
            <person name="Hellmann I."/>
            <person name="Khaitovich P."/>
            <person name="Paabo S."/>
            <person name="Reinhardt R."/>
            <person name="Zheng H.-J."/>
            <person name="Zhang X.-L."/>
            <person name="Zhu G.-F."/>
            <person name="Wang B.-F."/>
            <person name="Fu G."/>
            <person name="Ren S.-X."/>
            <person name="Zhao G.-P."/>
            <person name="Chen Z."/>
            <person name="Lee Y.-S."/>
            <person name="Cheong J.-E."/>
            <person name="Choi S.-H."/>
            <person name="Wu K.-M."/>
            <person name="Liu T.-T."/>
            <person name="Hsiao K.-J."/>
            <person name="Tsai S.-F."/>
            <person name="Kim C.-G."/>
            <person name="Oota S."/>
            <person name="Kitano T."/>
            <person name="Kohara Y."/>
            <person name="Saitou N."/>
            <person name="Park H.-S."/>
            <person name="Wang S.-Y."/>
            <person name="Yaspo M.-L."/>
            <person name="Sakaki Y."/>
        </authorList>
    </citation>
    <scope>NUCLEOTIDE SEQUENCE [LARGE SCALE GENOMIC DNA]</scope>
</reference>
<dbReference type="InterPro" id="IPR037516">
    <property type="entry name" value="Tripartite_DENN"/>
</dbReference>
<evidence type="ECO:0000313" key="5">
    <source>
        <dbReference type="Proteomes" id="UP000002277"/>
    </source>
</evidence>
<dbReference type="InterPro" id="IPR024224">
    <property type="entry name" value="DENND6"/>
</dbReference>
<sequence length="591" mass="67135">MDALLGTGPRRARGCLGAAGPTSSGRAARTPAAPWARFSAWLECVCVVTFDLELGQALELVYPNDFRLTDKEKSSICYLSFPDSHSGCLGDTQFSFRMRQCGGQRSPWHADDRHYNSRAPVALQREPAHYFGYVYFRQVKDSSVKRGYFQKSLVLVSRLPFVRLFQALLSLIAPEYFDKLAPCLEAVCSEIDQWPAPAPGQTLNLPVMGVVVQVRIPSRVDKSESSPPKQYDQENLLPAPVVLASVHELDLFRCFRPVLTHMQTLWELMLLGEPLLVLAPSPDVSSEMVLALTSCLQPLRFCCDFRPYFTIHDSEFKEFTTRTQAPPNVVLGVTNPFFIKTLQHWPHILRVGEPKMSGDLPKQVKLKKPSRLKTLDTKPGLYTAYTAHLHRDKALLKRLGWGRREPGGVQKKRPSDVQSALLRRHLLELTQSFIIPLEHYMASLMPLQKSITPWKTPPQIQPFSQDDFLRSLEHAGPQLTCILKGDWLGLYRRFFKSPHFDGWYRQRHKEMALKLEALHLEAICEANIETWMKDKSEVEVVDLVLKLREKLVRAQGHQLPVKEATLQRAQLYIETVIGSLPKDLQAVLCPP</sequence>
<evidence type="ECO:0000313" key="6">
    <source>
        <dbReference type="VGNC" id="VGNC:57458"/>
    </source>
</evidence>
<gene>
    <name evidence="4 6" type="primary">DENND6B</name>
</gene>
<reference evidence="4" key="4">
    <citation type="submission" date="2025-09" db="UniProtKB">
        <authorList>
            <consortium name="Ensembl"/>
        </authorList>
    </citation>
    <scope>IDENTIFICATION</scope>
</reference>
<dbReference type="EMBL" id="AACZ04061617">
    <property type="status" value="NOT_ANNOTATED_CDS"/>
    <property type="molecule type" value="Genomic_DNA"/>
</dbReference>
<dbReference type="EMBL" id="AACZ04061618">
    <property type="status" value="NOT_ANNOTATED_CDS"/>
    <property type="molecule type" value="Genomic_DNA"/>
</dbReference>
<evidence type="ECO:0000256" key="2">
    <source>
        <dbReference type="ARBA" id="ARBA00022658"/>
    </source>
</evidence>
<reference evidence="4 5" key="2">
    <citation type="journal article" date="2005" name="Nature">
        <title>Initial sequence of the chimpanzee genome and comparison with the human genome.</title>
        <authorList>
            <consortium name="Chimpanzee sequencing and analysis consortium"/>
        </authorList>
    </citation>
    <scope>NUCLEOTIDE SEQUENCE [LARGE SCALE GENOMIC DNA]</scope>
</reference>
<dbReference type="Ensembl" id="ENSPTRT00000090205.1">
    <property type="protein sequence ID" value="ENSPTRP00000078033.1"/>
    <property type="gene ID" value="ENSPTRG00000043092.1"/>
</dbReference>
<name>A0A2I3SM82_PANTR</name>
<evidence type="ECO:0000313" key="4">
    <source>
        <dbReference type="Ensembl" id="ENSPTRP00000078033.1"/>
    </source>
</evidence>
<dbReference type="AlphaFoldDB" id="A0A2I3SM82"/>
<dbReference type="PROSITE" id="PS50211">
    <property type="entry name" value="DENN"/>
    <property type="match status" value="1"/>
</dbReference>
<accession>A0A2I3SM82</accession>
<comment type="similarity">
    <text evidence="1">Belongs to the DENND6 family.</text>
</comment>
<evidence type="ECO:0000256" key="1">
    <source>
        <dbReference type="ARBA" id="ARBA00007159"/>
    </source>
</evidence>
<reference evidence="4" key="3">
    <citation type="submission" date="2025-08" db="UniProtKB">
        <authorList>
            <consortium name="Ensembl"/>
        </authorList>
    </citation>
    <scope>IDENTIFICATION</scope>
</reference>
<organism evidence="4 5">
    <name type="scientific">Pan troglodytes</name>
    <name type="common">Chimpanzee</name>
    <dbReference type="NCBI Taxonomy" id="9598"/>
    <lineage>
        <taxon>Eukaryota</taxon>
        <taxon>Metazoa</taxon>
        <taxon>Chordata</taxon>
        <taxon>Craniata</taxon>
        <taxon>Vertebrata</taxon>
        <taxon>Euteleostomi</taxon>
        <taxon>Mammalia</taxon>
        <taxon>Eutheria</taxon>
        <taxon>Euarchontoglires</taxon>
        <taxon>Primates</taxon>
        <taxon>Haplorrhini</taxon>
        <taxon>Catarrhini</taxon>
        <taxon>Hominidae</taxon>
        <taxon>Pan</taxon>
    </lineage>
</organism>
<dbReference type="PANTHER" id="PTHR13677">
    <property type="entry name" value="LD41638P"/>
    <property type="match status" value="1"/>
</dbReference>
<dbReference type="Bgee" id="ENSPTRG00000043092">
    <property type="expression patterns" value="Expressed in cerebellar cortex and 18 other cell types or tissues"/>
</dbReference>
<dbReference type="PANTHER" id="PTHR13677:SF2">
    <property type="entry name" value="PROTEIN DENND6B"/>
    <property type="match status" value="1"/>
</dbReference>
<dbReference type="FunCoup" id="A0A2I3SM82">
    <property type="interactions" value="1997"/>
</dbReference>
<protein>
    <submittedName>
        <fullName evidence="4">DENN domain containing 6B</fullName>
    </submittedName>
</protein>
<keyword evidence="2" id="KW-0344">Guanine-nucleotide releasing factor</keyword>
<dbReference type="GO" id="GO:0005085">
    <property type="term" value="F:guanyl-nucleotide exchange factor activity"/>
    <property type="evidence" value="ECO:0007669"/>
    <property type="project" value="UniProtKB-KW"/>
</dbReference>
<dbReference type="OMA" id="CIPSRVD"/>
<dbReference type="InterPro" id="IPR001194">
    <property type="entry name" value="cDENN_dom"/>
</dbReference>
<proteinExistence type="inferred from homology"/>
<keyword evidence="5" id="KW-1185">Reference proteome</keyword>
<evidence type="ECO:0000259" key="3">
    <source>
        <dbReference type="PROSITE" id="PS50211"/>
    </source>
</evidence>
<dbReference type="GeneTree" id="ENSGT00390000005529"/>
<feature type="domain" description="UDENN" evidence="3">
    <location>
        <begin position="43"/>
        <end position="505"/>
    </location>
</feature>
<dbReference type="InParanoid" id="A0A2I3SM82"/>
<dbReference type="VGNC" id="VGNC:57458">
    <property type="gene designation" value="DENND6B"/>
</dbReference>
<dbReference type="Pfam" id="PF02141">
    <property type="entry name" value="DENN"/>
    <property type="match status" value="1"/>
</dbReference>